<evidence type="ECO:0000259" key="5">
    <source>
        <dbReference type="SMART" id="SM01144"/>
    </source>
</evidence>
<reference evidence="6 7" key="1">
    <citation type="submission" date="2018-08" db="EMBL/GenBank/DDBJ databases">
        <title>Vibrio isolated from the Eastern China Marginal Seas.</title>
        <authorList>
            <person name="Li Y."/>
        </authorList>
    </citation>
    <scope>NUCLEOTIDE SEQUENCE [LARGE SCALE GENOMIC DNA]</scope>
    <source>
        <strain evidence="6 7">BEI233</strain>
    </source>
</reference>
<dbReference type="InterPro" id="IPR005636">
    <property type="entry name" value="DTW"/>
</dbReference>
<dbReference type="InterPro" id="IPR039262">
    <property type="entry name" value="DTWD2/TAPT"/>
</dbReference>
<keyword evidence="3" id="KW-0949">S-adenosyl-L-methionine</keyword>
<evidence type="ECO:0000256" key="3">
    <source>
        <dbReference type="ARBA" id="ARBA00022691"/>
    </source>
</evidence>
<dbReference type="PANTHER" id="PTHR21392:SF1">
    <property type="entry name" value="TRNA-URIDINE AMINOCARBOXYPROPYLTRANSFERASE"/>
    <property type="match status" value="1"/>
</dbReference>
<dbReference type="GO" id="GO:0008033">
    <property type="term" value="P:tRNA processing"/>
    <property type="evidence" value="ECO:0007669"/>
    <property type="project" value="UniProtKB-KW"/>
</dbReference>
<dbReference type="RefSeq" id="WP_120035323.1">
    <property type="nucleotide sequence ID" value="NZ_QVMU01000036.1"/>
</dbReference>
<evidence type="ECO:0000313" key="6">
    <source>
        <dbReference type="EMBL" id="RJX65290.1"/>
    </source>
</evidence>
<evidence type="ECO:0000256" key="4">
    <source>
        <dbReference type="ARBA" id="ARBA00022694"/>
    </source>
</evidence>
<keyword evidence="2" id="KW-0808">Transferase</keyword>
<keyword evidence="4" id="KW-0819">tRNA processing</keyword>
<evidence type="ECO:0000256" key="1">
    <source>
        <dbReference type="ARBA" id="ARBA00012386"/>
    </source>
</evidence>
<keyword evidence="7" id="KW-1185">Reference proteome</keyword>
<dbReference type="SMART" id="SM01144">
    <property type="entry name" value="DTW"/>
    <property type="match status" value="1"/>
</dbReference>
<proteinExistence type="predicted"/>
<name>A0A3A6Q7P6_9VIBR</name>
<organism evidence="6 7">
    <name type="scientific">Vibrio sinensis</name>
    <dbReference type="NCBI Taxonomy" id="2302434"/>
    <lineage>
        <taxon>Bacteria</taxon>
        <taxon>Pseudomonadati</taxon>
        <taxon>Pseudomonadota</taxon>
        <taxon>Gammaproteobacteria</taxon>
        <taxon>Vibrionales</taxon>
        <taxon>Vibrionaceae</taxon>
        <taxon>Vibrio</taxon>
    </lineage>
</organism>
<comment type="caution">
    <text evidence="6">The sequence shown here is derived from an EMBL/GenBank/DDBJ whole genome shotgun (WGS) entry which is preliminary data.</text>
</comment>
<dbReference type="PANTHER" id="PTHR21392">
    <property type="entry name" value="TRNA-URIDINE AMINOCARBOXYPROPYLTRANSFERASE 2"/>
    <property type="match status" value="1"/>
</dbReference>
<feature type="domain" description="DTW" evidence="5">
    <location>
        <begin position="3"/>
        <end position="194"/>
    </location>
</feature>
<dbReference type="EC" id="2.5.1.25" evidence="1"/>
<evidence type="ECO:0000256" key="2">
    <source>
        <dbReference type="ARBA" id="ARBA00022679"/>
    </source>
</evidence>
<sequence length="203" mass="23009">MSAPSSCQGCGLKFQCVCTLLPTITIPAHIALLMHENEYQRETNTGQWLAKSISTTTVHRWNRTEPCEDLLTLINNPSYVPFLLFPSDESQSVEHCQQLSKQQNAIPLFIVLDGTWQEAKKMLRKSLWLQALPQVHITPKAASTYQLRRNQGEGHLCTLEVGSEIVRALGQEKEAQQLMAFFEHYMQVYKADKSGHALDKSPR</sequence>
<dbReference type="Pfam" id="PF03942">
    <property type="entry name" value="DTW"/>
    <property type="match status" value="1"/>
</dbReference>
<dbReference type="AlphaFoldDB" id="A0A3A6Q7P6"/>
<protein>
    <recommendedName>
        <fullName evidence="1">tRNA-uridine aminocarboxypropyltransferase</fullName>
        <ecNumber evidence="1">2.5.1.25</ecNumber>
    </recommendedName>
</protein>
<dbReference type="Proteomes" id="UP000273252">
    <property type="component" value="Unassembled WGS sequence"/>
</dbReference>
<evidence type="ECO:0000313" key="7">
    <source>
        <dbReference type="Proteomes" id="UP000273252"/>
    </source>
</evidence>
<dbReference type="EMBL" id="QVMU01000036">
    <property type="protein sequence ID" value="RJX65290.1"/>
    <property type="molecule type" value="Genomic_DNA"/>
</dbReference>
<accession>A0A3A6Q7P6</accession>
<dbReference type="OrthoDB" id="370626at2"/>
<gene>
    <name evidence="6" type="ORF">DZ860_22060</name>
</gene>
<dbReference type="GO" id="GO:0016432">
    <property type="term" value="F:tRNA-uridine aminocarboxypropyltransferase activity"/>
    <property type="evidence" value="ECO:0007669"/>
    <property type="project" value="UniProtKB-EC"/>
</dbReference>